<dbReference type="Pfam" id="PF00069">
    <property type="entry name" value="Pkinase"/>
    <property type="match status" value="1"/>
</dbReference>
<sequence length="551" mass="64240">MALEHLHSNKTIHRDISAANILYFEEQKVYKLADFGVAKFGTAHNNAGKQIIWLQKLYKFKQWVITRRQRTASNPEIIILPEQYTTLQPILNKFTHFSPADRPNASESLKFFLEQLDDQTMYQQYSEIMLELQKAKLLSKITNNVKCIYHMKLNESDLVQLKELRGYFQVVIPLQRQSITKLNKKYYKPWKTQKRDLNAENAKFTAVYGYEEKIIVGRELGMILVFDQNFQLKKPIDNKDLIRGINERAGTDNQPCMLFNCRNIYNSNSQCILAGCGRYLKILCNKNDFANIYTIDFEKEIKTIILKDFQTFRNALIGLSDNSLFFLQDTEKFQSLEISFGFNLPDNEAKINHACVLSDFTKYWVFVATNKGIYYFLGDEEGDQDGKLKSVLISEEKSKNENVQIDKIKQLGDYFFYSVETMLNNNIAVSRHGLIQIYNLQEKVILKEIDTNGEWSILQNMNAFTLIKTQSKLLLMQFQTFKIIELAKSIHIGEMPSQSLMSIAQGNISQPIRIIDIQLKRDKFDKNRHISSIRELNFSVETMNEINQQLR</sequence>
<dbReference type="Gene3D" id="1.10.510.10">
    <property type="entry name" value="Transferase(Phosphotransferase) domain 1"/>
    <property type="match status" value="1"/>
</dbReference>
<dbReference type="AlphaFoldDB" id="A0A077ZS11"/>
<dbReference type="GO" id="GO:0004674">
    <property type="term" value="F:protein serine/threonine kinase activity"/>
    <property type="evidence" value="ECO:0007669"/>
    <property type="project" value="TreeGrafter"/>
</dbReference>
<gene>
    <name evidence="4" type="primary">Contig2938.g3140</name>
    <name evidence="4" type="ORF">STYLEM_1636</name>
</gene>
<dbReference type="InterPro" id="IPR000719">
    <property type="entry name" value="Prot_kinase_dom"/>
</dbReference>
<name>A0A077ZS11_STYLE</name>
<dbReference type="InParanoid" id="A0A077ZS11"/>
<keyword evidence="2" id="KW-0067">ATP-binding</keyword>
<keyword evidence="5" id="KW-1185">Reference proteome</keyword>
<evidence type="ECO:0000256" key="1">
    <source>
        <dbReference type="ARBA" id="ARBA00022741"/>
    </source>
</evidence>
<organism evidence="4 5">
    <name type="scientific">Stylonychia lemnae</name>
    <name type="common">Ciliate</name>
    <dbReference type="NCBI Taxonomy" id="5949"/>
    <lineage>
        <taxon>Eukaryota</taxon>
        <taxon>Sar</taxon>
        <taxon>Alveolata</taxon>
        <taxon>Ciliophora</taxon>
        <taxon>Intramacronucleata</taxon>
        <taxon>Spirotrichea</taxon>
        <taxon>Stichotrichia</taxon>
        <taxon>Sporadotrichida</taxon>
        <taxon>Oxytrichidae</taxon>
        <taxon>Stylonychinae</taxon>
        <taxon>Stylonychia</taxon>
    </lineage>
</organism>
<proteinExistence type="predicted"/>
<evidence type="ECO:0000313" key="5">
    <source>
        <dbReference type="Proteomes" id="UP000039865"/>
    </source>
</evidence>
<evidence type="ECO:0000256" key="2">
    <source>
        <dbReference type="ARBA" id="ARBA00022840"/>
    </source>
</evidence>
<accession>A0A077ZS11</accession>
<protein>
    <recommendedName>
        <fullName evidence="3">Protein kinase domain-containing protein</fullName>
    </recommendedName>
</protein>
<dbReference type="PROSITE" id="PS50011">
    <property type="entry name" value="PROTEIN_KINASE_DOM"/>
    <property type="match status" value="1"/>
</dbReference>
<dbReference type="GO" id="GO:0005524">
    <property type="term" value="F:ATP binding"/>
    <property type="evidence" value="ECO:0007669"/>
    <property type="project" value="UniProtKB-KW"/>
</dbReference>
<feature type="domain" description="Protein kinase" evidence="3">
    <location>
        <begin position="1"/>
        <end position="191"/>
    </location>
</feature>
<dbReference type="InterPro" id="IPR011009">
    <property type="entry name" value="Kinase-like_dom_sf"/>
</dbReference>
<dbReference type="InterPro" id="IPR050629">
    <property type="entry name" value="STE20/SPS1-PAK"/>
</dbReference>
<reference evidence="4 5" key="1">
    <citation type="submission" date="2014-06" db="EMBL/GenBank/DDBJ databases">
        <authorList>
            <person name="Swart Estienne"/>
        </authorList>
    </citation>
    <scope>NUCLEOTIDE SEQUENCE [LARGE SCALE GENOMIC DNA]</scope>
    <source>
        <strain evidence="4 5">130c</strain>
    </source>
</reference>
<dbReference type="EMBL" id="CCKQ01001557">
    <property type="protein sequence ID" value="CDW72672.1"/>
    <property type="molecule type" value="Genomic_DNA"/>
</dbReference>
<evidence type="ECO:0000259" key="3">
    <source>
        <dbReference type="PROSITE" id="PS50011"/>
    </source>
</evidence>
<dbReference type="PANTHER" id="PTHR48012">
    <property type="entry name" value="STERILE20-LIKE KINASE, ISOFORM B-RELATED"/>
    <property type="match status" value="1"/>
</dbReference>
<dbReference type="GO" id="GO:0030336">
    <property type="term" value="P:negative regulation of cell migration"/>
    <property type="evidence" value="ECO:0007669"/>
    <property type="project" value="TreeGrafter"/>
</dbReference>
<dbReference type="GO" id="GO:0005794">
    <property type="term" value="C:Golgi apparatus"/>
    <property type="evidence" value="ECO:0007669"/>
    <property type="project" value="TreeGrafter"/>
</dbReference>
<dbReference type="SUPFAM" id="SSF56112">
    <property type="entry name" value="Protein kinase-like (PK-like)"/>
    <property type="match status" value="1"/>
</dbReference>
<keyword evidence="1" id="KW-0547">Nucleotide-binding</keyword>
<dbReference type="PANTHER" id="PTHR48012:SF22">
    <property type="entry name" value="SERINE_THREONINE-PROTEIN KINASE 24"/>
    <property type="match status" value="1"/>
</dbReference>
<evidence type="ECO:0000313" key="4">
    <source>
        <dbReference type="EMBL" id="CDW72672.1"/>
    </source>
</evidence>
<dbReference type="Proteomes" id="UP000039865">
    <property type="component" value="Unassembled WGS sequence"/>
</dbReference>